<dbReference type="AlphaFoldDB" id="A0A810MWV3"/>
<dbReference type="Proteomes" id="UP000680866">
    <property type="component" value="Chromosome"/>
</dbReference>
<dbReference type="InterPro" id="IPR007421">
    <property type="entry name" value="Schlafen_AlbA_2_dom"/>
</dbReference>
<dbReference type="EMBL" id="AP023359">
    <property type="protein sequence ID" value="BCJ65647.1"/>
    <property type="molecule type" value="Genomic_DNA"/>
</dbReference>
<sequence>MGSTVGRAMATAIAIAERAGAVHDVAVTTPRPAWDPTSYAEAVADIDHGKVAEHHYLELKAEYRRGQNEEMRKDIAALANDSGVLVVGVEEDKETRKAVKATPIQLAGFIERVENATLALDPPLHVECHALPDPDDQTRGVVFIRVPASSLAPHQATNRYYGRDECSVYRLSDAEVEVLIRRRTERVNHITASLSNPELFEGLAPTGRLAVVAHPTTNHNDELLAGFQAPTDYYRWLDEQAEKATAAVDRLAGAAPALDRFVDRSWNPTIQWASTHERRPAGVARVTRPRNHGEGRQSHFVVYESGVVIFVVDDLVKPEWGIQPSRQAFDWRTMWTATMWTACMARQVCRSAGLTDTGVGIGIRVEDFAGSIPETAYIEQDSFKRMRVRDDVVAWNGGTYQRVTQVSAAEAKKDLAGMVRTLFGQLMRSTGLGRFVP</sequence>
<gene>
    <name evidence="2" type="ORF">Prubr_26680</name>
</gene>
<dbReference type="Gene3D" id="3.30.950.30">
    <property type="entry name" value="Schlafen, AAA domain"/>
    <property type="match status" value="1"/>
</dbReference>
<evidence type="ECO:0000313" key="2">
    <source>
        <dbReference type="EMBL" id="BCJ65647.1"/>
    </source>
</evidence>
<reference evidence="2" key="1">
    <citation type="submission" date="2020-08" db="EMBL/GenBank/DDBJ databases">
        <title>Whole genome shotgun sequence of Polymorphospora rubra NBRC 101157.</title>
        <authorList>
            <person name="Komaki H."/>
            <person name="Tamura T."/>
        </authorList>
    </citation>
    <scope>NUCLEOTIDE SEQUENCE</scope>
    <source>
        <strain evidence="2">NBRC 101157</strain>
    </source>
</reference>
<accession>A0A810MWV3</accession>
<dbReference type="InterPro" id="IPR038461">
    <property type="entry name" value="Schlafen_AlbA_2_dom_sf"/>
</dbReference>
<keyword evidence="3" id="KW-1185">Reference proteome</keyword>
<feature type="domain" description="Schlafen AlbA-2" evidence="1">
    <location>
        <begin position="53"/>
        <end position="171"/>
    </location>
</feature>
<name>A0A810MWV3_9ACTN</name>
<evidence type="ECO:0000313" key="3">
    <source>
        <dbReference type="Proteomes" id="UP000680866"/>
    </source>
</evidence>
<dbReference type="Pfam" id="PF04326">
    <property type="entry name" value="SLFN_AlbA_2"/>
    <property type="match status" value="1"/>
</dbReference>
<organism evidence="2 3">
    <name type="scientific">Polymorphospora rubra</name>
    <dbReference type="NCBI Taxonomy" id="338584"/>
    <lineage>
        <taxon>Bacteria</taxon>
        <taxon>Bacillati</taxon>
        <taxon>Actinomycetota</taxon>
        <taxon>Actinomycetes</taxon>
        <taxon>Micromonosporales</taxon>
        <taxon>Micromonosporaceae</taxon>
        <taxon>Polymorphospora</taxon>
    </lineage>
</organism>
<evidence type="ECO:0000259" key="1">
    <source>
        <dbReference type="Pfam" id="PF04326"/>
    </source>
</evidence>
<protein>
    <recommendedName>
        <fullName evidence="1">Schlafen AlbA-2 domain-containing protein</fullName>
    </recommendedName>
</protein>
<dbReference type="KEGG" id="pry:Prubr_26680"/>
<proteinExistence type="predicted"/>